<evidence type="ECO:0000256" key="8">
    <source>
        <dbReference type="RuleBase" id="RU003857"/>
    </source>
</evidence>
<dbReference type="GO" id="GO:0005886">
    <property type="term" value="C:plasma membrane"/>
    <property type="evidence" value="ECO:0007669"/>
    <property type="project" value="TreeGrafter"/>
</dbReference>
<keyword evidence="6 11" id="KW-0472">Membrane</keyword>
<evidence type="ECO:0000256" key="4">
    <source>
        <dbReference type="ARBA" id="ARBA00022989"/>
    </source>
</evidence>
<evidence type="ECO:0000256" key="2">
    <source>
        <dbReference type="ARBA" id="ARBA00022448"/>
    </source>
</evidence>
<feature type="transmembrane region" description="Helical" evidence="11">
    <location>
        <begin position="281"/>
        <end position="303"/>
    </location>
</feature>
<gene>
    <name evidence="13" type="ORF">BXZ70DRAFT_1064214</name>
</gene>
<feature type="compositionally biased region" description="Basic and acidic residues" evidence="10">
    <location>
        <begin position="594"/>
        <end position="608"/>
    </location>
</feature>
<feature type="compositionally biased region" description="Basic and acidic residues" evidence="10">
    <location>
        <begin position="21"/>
        <end position="33"/>
    </location>
</feature>
<keyword evidence="4 11" id="KW-1133">Transmembrane helix</keyword>
<dbReference type="OrthoDB" id="297496at2759"/>
<feature type="region of interest" description="Disordered" evidence="10">
    <location>
        <begin position="594"/>
        <end position="673"/>
    </location>
</feature>
<feature type="region of interest" description="Disordered" evidence="10">
    <location>
        <begin position="15"/>
        <end position="64"/>
    </location>
</feature>
<keyword evidence="3 8" id="KW-0812">Transmembrane</keyword>
<keyword evidence="14" id="KW-1185">Reference proteome</keyword>
<feature type="compositionally biased region" description="Acidic residues" evidence="10">
    <location>
        <begin position="38"/>
        <end position="61"/>
    </location>
</feature>
<dbReference type="GO" id="GO:0022841">
    <property type="term" value="F:potassium ion leak channel activity"/>
    <property type="evidence" value="ECO:0007669"/>
    <property type="project" value="TreeGrafter"/>
</dbReference>
<feature type="transmembrane region" description="Helical" evidence="11">
    <location>
        <begin position="706"/>
        <end position="724"/>
    </location>
</feature>
<evidence type="ECO:0000256" key="9">
    <source>
        <dbReference type="SAM" id="Coils"/>
    </source>
</evidence>
<keyword evidence="7 8" id="KW-0407">Ion channel</keyword>
<dbReference type="GO" id="GO:0015271">
    <property type="term" value="F:outward rectifier potassium channel activity"/>
    <property type="evidence" value="ECO:0007669"/>
    <property type="project" value="TreeGrafter"/>
</dbReference>
<dbReference type="Proteomes" id="UP000813824">
    <property type="component" value="Unassembled WGS sequence"/>
</dbReference>
<evidence type="ECO:0000256" key="10">
    <source>
        <dbReference type="SAM" id="MobiDB-lite"/>
    </source>
</evidence>
<reference evidence="13" key="1">
    <citation type="journal article" date="2021" name="New Phytol.">
        <title>Evolutionary innovations through gain and loss of genes in the ectomycorrhizal Boletales.</title>
        <authorList>
            <person name="Wu G."/>
            <person name="Miyauchi S."/>
            <person name="Morin E."/>
            <person name="Kuo A."/>
            <person name="Drula E."/>
            <person name="Varga T."/>
            <person name="Kohler A."/>
            <person name="Feng B."/>
            <person name="Cao Y."/>
            <person name="Lipzen A."/>
            <person name="Daum C."/>
            <person name="Hundley H."/>
            <person name="Pangilinan J."/>
            <person name="Johnson J."/>
            <person name="Barry K."/>
            <person name="LaButti K."/>
            <person name="Ng V."/>
            <person name="Ahrendt S."/>
            <person name="Min B."/>
            <person name="Choi I.G."/>
            <person name="Park H."/>
            <person name="Plett J.M."/>
            <person name="Magnuson J."/>
            <person name="Spatafora J.W."/>
            <person name="Nagy L.G."/>
            <person name="Henrissat B."/>
            <person name="Grigoriev I.V."/>
            <person name="Yang Z.L."/>
            <person name="Xu J."/>
            <person name="Martin F.M."/>
        </authorList>
    </citation>
    <scope>NUCLEOTIDE SEQUENCE</scope>
    <source>
        <strain evidence="13">KKN 215</strain>
    </source>
</reference>
<keyword evidence="2 8" id="KW-0813">Transport</keyword>
<dbReference type="Gene3D" id="1.10.287.70">
    <property type="match status" value="2"/>
</dbReference>
<feature type="transmembrane region" description="Helical" evidence="11">
    <location>
        <begin position="730"/>
        <end position="749"/>
    </location>
</feature>
<feature type="transmembrane region" description="Helical" evidence="11">
    <location>
        <begin position="334"/>
        <end position="353"/>
    </location>
</feature>
<protein>
    <recommendedName>
        <fullName evidence="12">Potassium channel domain-containing protein</fullName>
    </recommendedName>
</protein>
<comment type="subcellular location">
    <subcellularLocation>
        <location evidence="1">Membrane</location>
        <topology evidence="1">Multi-pass membrane protein</topology>
    </subcellularLocation>
</comment>
<feature type="domain" description="Potassium channel" evidence="12">
    <location>
        <begin position="713"/>
        <end position="782"/>
    </location>
</feature>
<organism evidence="13 14">
    <name type="scientific">Cristinia sonorae</name>
    <dbReference type="NCBI Taxonomy" id="1940300"/>
    <lineage>
        <taxon>Eukaryota</taxon>
        <taxon>Fungi</taxon>
        <taxon>Dikarya</taxon>
        <taxon>Basidiomycota</taxon>
        <taxon>Agaricomycotina</taxon>
        <taxon>Agaricomycetes</taxon>
        <taxon>Agaricomycetidae</taxon>
        <taxon>Agaricales</taxon>
        <taxon>Pleurotineae</taxon>
        <taxon>Stephanosporaceae</taxon>
        <taxon>Cristinia</taxon>
    </lineage>
</organism>
<evidence type="ECO:0000313" key="14">
    <source>
        <dbReference type="Proteomes" id="UP000813824"/>
    </source>
</evidence>
<name>A0A8K0UQB3_9AGAR</name>
<evidence type="ECO:0000256" key="6">
    <source>
        <dbReference type="ARBA" id="ARBA00023136"/>
    </source>
</evidence>
<evidence type="ECO:0000256" key="1">
    <source>
        <dbReference type="ARBA" id="ARBA00004141"/>
    </source>
</evidence>
<evidence type="ECO:0000256" key="11">
    <source>
        <dbReference type="SAM" id="Phobius"/>
    </source>
</evidence>
<dbReference type="EMBL" id="JAEVFJ010000013">
    <property type="protein sequence ID" value="KAH8101114.1"/>
    <property type="molecule type" value="Genomic_DNA"/>
</dbReference>
<dbReference type="Pfam" id="PF07885">
    <property type="entry name" value="Ion_trans_2"/>
    <property type="match status" value="2"/>
</dbReference>
<feature type="region of interest" description="Disordered" evidence="10">
    <location>
        <begin position="1001"/>
        <end position="1026"/>
    </location>
</feature>
<feature type="coiled-coil region" evidence="9">
    <location>
        <begin position="898"/>
        <end position="925"/>
    </location>
</feature>
<dbReference type="InterPro" id="IPR013099">
    <property type="entry name" value="K_chnl_dom"/>
</dbReference>
<evidence type="ECO:0000313" key="13">
    <source>
        <dbReference type="EMBL" id="KAH8101114.1"/>
    </source>
</evidence>
<accession>A0A8K0UQB3</accession>
<sequence>MGFATLVLAVFAGFPSRSRNNRGDPEKASRESENEGQVLEEDASSDEEDIDEGEVQEVEGIAEDRSVDPRLTSSSFFTKSRSFRSLSVPFSRTVTADSSTVSVPSIFTRVKRFVFPSEDDLERFVPNYRWAPILSGVVIPFSILLEIPGLTEVWYIRTEGTQTVETQPNPPLLDIGMAFSIAFALLANIALIVRFLEKRVRSATLLSIAFLTVHDIINIVTVIIFGIEHRFDDGFTYGQAFWMTVCSTLVSTITNITLIMDFIFTPNFATSGSGLTRKQRSLVIIVIVLLIYIAFGALVNSLLMELSFIDGLYFTTVSIETIGFGDIVPETTSSRVFICFYMAFGVINIGLAVSMCRETVLEGLEIGYRLRLRKLRMRRREARRFRKWELRWKRAVEWRLKQNGLPVWVHDRHFEHEGVRFTGLSGVQDGAGEQHWMRKWFESIGVMKPLPTEGRRHIRGHPKGKHLNIDALSAQQLEAAALEAGVPLEMFLDPSSHPTISRHGSNTSEGSHGELNIGRPHLGIGQGLRRTASSNGWPAHPQTPTHAQIGRIAAMITKFAVATSGTHIRMMGHATEGTGDPTQDRQAHIEAVEDAKQTEAEVNPRKENSVWFEDGTGPARSGNRVGQVEEGQVEEGNGDTGESSGDKAGNGDAQSRTQPVDAGQQAPAQRWSREMARSAYRRSNFSYEQYKQEHEDEERKATWAKLTVAVSLFFMFWFIGSAIFHATEGWPYGTTMYFCFMAFTTTGYGDFAPVTPAGRSIFVVWALLGVATMTILISVLLEASSSRYKNALHSQVFDNAVKEFRKRENEETNRIAQERVFPRLRHWKETYSEGRAEQEEADEDEVTPGMVDAVREMAQRDLESLPGEIMRQTRRIHEHIQLYVNHGGGLGDGEEDAKTEDSEKKAKVQQELKALLDEVSKIEGISGKAKREILQDEDARNTLFMLIIERSLRRMINSAERSMAALAERDSLVALQRKMEHDAQDNPAIINATVTFDDTVESQGSTSTASSQVVDDYHDYPRTPVT</sequence>
<keyword evidence="5 8" id="KW-0406">Ion transport</keyword>
<dbReference type="PANTHER" id="PTHR11003">
    <property type="entry name" value="POTASSIUM CHANNEL, SUBFAMILY K"/>
    <property type="match status" value="1"/>
</dbReference>
<dbReference type="PRINTS" id="PR01333">
    <property type="entry name" value="2POREKCHANEL"/>
</dbReference>
<evidence type="ECO:0000256" key="7">
    <source>
        <dbReference type="ARBA" id="ARBA00023303"/>
    </source>
</evidence>
<dbReference type="InterPro" id="IPR003280">
    <property type="entry name" value="2pore_dom_K_chnl"/>
</dbReference>
<evidence type="ECO:0000256" key="5">
    <source>
        <dbReference type="ARBA" id="ARBA00023065"/>
    </source>
</evidence>
<comment type="caution">
    <text evidence="13">The sequence shown here is derived from an EMBL/GenBank/DDBJ whole genome shotgun (WGS) entry which is preliminary data.</text>
</comment>
<evidence type="ECO:0000256" key="3">
    <source>
        <dbReference type="ARBA" id="ARBA00022692"/>
    </source>
</evidence>
<keyword evidence="9" id="KW-0175">Coiled coil</keyword>
<feature type="compositionally biased region" description="Basic and acidic residues" evidence="10">
    <location>
        <begin position="1015"/>
        <end position="1026"/>
    </location>
</feature>
<feature type="transmembrane region" description="Helical" evidence="11">
    <location>
        <begin position="761"/>
        <end position="781"/>
    </location>
</feature>
<feature type="domain" description="Potassium channel" evidence="12">
    <location>
        <begin position="287"/>
        <end position="359"/>
    </location>
</feature>
<dbReference type="SUPFAM" id="SSF81324">
    <property type="entry name" value="Voltage-gated potassium channels"/>
    <property type="match status" value="2"/>
</dbReference>
<feature type="compositionally biased region" description="Polar residues" evidence="10">
    <location>
        <begin position="531"/>
        <end position="544"/>
    </location>
</feature>
<feature type="compositionally biased region" description="Polar residues" evidence="10">
    <location>
        <begin position="1001"/>
        <end position="1013"/>
    </location>
</feature>
<feature type="region of interest" description="Disordered" evidence="10">
    <location>
        <begin position="497"/>
        <end position="544"/>
    </location>
</feature>
<dbReference type="PANTHER" id="PTHR11003:SF342">
    <property type="entry name" value="OUTWARD-RECTIFIER POTASSIUM CHANNEL TOK1"/>
    <property type="match status" value="1"/>
</dbReference>
<dbReference type="GO" id="GO:0030322">
    <property type="term" value="P:stabilization of membrane potential"/>
    <property type="evidence" value="ECO:0007669"/>
    <property type="project" value="TreeGrafter"/>
</dbReference>
<comment type="similarity">
    <text evidence="8">Belongs to the two pore domain potassium channel (TC 1.A.1.8) family.</text>
</comment>
<proteinExistence type="inferred from homology"/>
<feature type="transmembrane region" description="Helical" evidence="11">
    <location>
        <begin position="172"/>
        <end position="193"/>
    </location>
</feature>
<feature type="compositionally biased region" description="Polar residues" evidence="10">
    <location>
        <begin position="497"/>
        <end position="510"/>
    </location>
</feature>
<evidence type="ECO:0000259" key="12">
    <source>
        <dbReference type="Pfam" id="PF07885"/>
    </source>
</evidence>
<feature type="transmembrane region" description="Helical" evidence="11">
    <location>
        <begin position="205"/>
        <end position="227"/>
    </location>
</feature>
<feature type="transmembrane region" description="Helical" evidence="11">
    <location>
        <begin position="239"/>
        <end position="260"/>
    </location>
</feature>
<dbReference type="AlphaFoldDB" id="A0A8K0UQB3"/>